<evidence type="ECO:0000256" key="2">
    <source>
        <dbReference type="ARBA" id="ARBA00022692"/>
    </source>
</evidence>
<keyword evidence="8" id="KW-1185">Reference proteome</keyword>
<comment type="subcellular location">
    <subcellularLocation>
        <location evidence="1">Endomembrane system</location>
        <topology evidence="1">Multi-pass membrane protein</topology>
    </subcellularLocation>
</comment>
<keyword evidence="2 5" id="KW-0812">Transmembrane</keyword>
<comment type="caution">
    <text evidence="7">The sequence shown here is derived from an EMBL/GenBank/DDBJ whole genome shotgun (WGS) entry which is preliminary data.</text>
</comment>
<evidence type="ECO:0000259" key="6">
    <source>
        <dbReference type="Pfam" id="PF02656"/>
    </source>
</evidence>
<protein>
    <recommendedName>
        <fullName evidence="6">DUF202 domain-containing protein</fullName>
    </recommendedName>
</protein>
<feature type="transmembrane region" description="Helical" evidence="5">
    <location>
        <begin position="21"/>
        <end position="37"/>
    </location>
</feature>
<accession>A0A0M2H8G8</accession>
<proteinExistence type="predicted"/>
<dbReference type="PATRIC" id="fig|92835.4.peg.1464"/>
<gene>
    <name evidence="7" type="ORF">RS81_01445</name>
</gene>
<dbReference type="AlphaFoldDB" id="A0A0M2H8G8"/>
<feature type="transmembrane region" description="Helical" evidence="5">
    <location>
        <begin position="84"/>
        <end position="107"/>
    </location>
</feature>
<dbReference type="EMBL" id="JYIZ01000045">
    <property type="protein sequence ID" value="KJL40901.1"/>
    <property type="molecule type" value="Genomic_DNA"/>
</dbReference>
<dbReference type="Pfam" id="PF02656">
    <property type="entry name" value="DUF202"/>
    <property type="match status" value="1"/>
</dbReference>
<reference evidence="7 8" key="1">
    <citation type="submission" date="2015-02" db="EMBL/GenBank/DDBJ databases">
        <title>Draft genome sequences of ten Microbacterium spp. with emphasis on heavy metal contaminated environments.</title>
        <authorList>
            <person name="Corretto E."/>
        </authorList>
    </citation>
    <scope>NUCLEOTIDE SEQUENCE [LARGE SCALE GENOMIC DNA]</scope>
    <source>
        <strain evidence="7 8">DSM 12510</strain>
    </source>
</reference>
<dbReference type="RefSeq" id="WP_045275403.1">
    <property type="nucleotide sequence ID" value="NZ_BAAAUP010000008.1"/>
</dbReference>
<name>A0A0M2H8G8_9MICO</name>
<feature type="domain" description="DUF202" evidence="6">
    <location>
        <begin position="6"/>
        <end position="65"/>
    </location>
</feature>
<keyword evidence="4 5" id="KW-0472">Membrane</keyword>
<keyword evidence="3 5" id="KW-1133">Transmembrane helix</keyword>
<evidence type="ECO:0000313" key="8">
    <source>
        <dbReference type="Proteomes" id="UP000033956"/>
    </source>
</evidence>
<dbReference type="Proteomes" id="UP000033956">
    <property type="component" value="Unassembled WGS sequence"/>
</dbReference>
<sequence length="109" mass="11279">MRALFDPGLQPERTELAWRRTCLAFAIGSLVALRVLPAALDNAWWVLAGAAGLAASGALWLSASRRLSVVDTILARDCDRGGMPAGLLLALCLIALVAGVVSLAVVLGA</sequence>
<dbReference type="OrthoDB" id="3701077at2"/>
<evidence type="ECO:0000256" key="1">
    <source>
        <dbReference type="ARBA" id="ARBA00004127"/>
    </source>
</evidence>
<feature type="transmembrane region" description="Helical" evidence="5">
    <location>
        <begin position="43"/>
        <end position="63"/>
    </location>
</feature>
<dbReference type="GO" id="GO:0012505">
    <property type="term" value="C:endomembrane system"/>
    <property type="evidence" value="ECO:0007669"/>
    <property type="project" value="UniProtKB-SubCell"/>
</dbReference>
<dbReference type="InterPro" id="IPR003807">
    <property type="entry name" value="DUF202"/>
</dbReference>
<dbReference type="STRING" id="92835.RS81_01445"/>
<evidence type="ECO:0000256" key="5">
    <source>
        <dbReference type="SAM" id="Phobius"/>
    </source>
</evidence>
<organism evidence="7 8">
    <name type="scientific">Microbacterium terrae</name>
    <dbReference type="NCBI Taxonomy" id="69369"/>
    <lineage>
        <taxon>Bacteria</taxon>
        <taxon>Bacillati</taxon>
        <taxon>Actinomycetota</taxon>
        <taxon>Actinomycetes</taxon>
        <taxon>Micrococcales</taxon>
        <taxon>Microbacteriaceae</taxon>
        <taxon>Microbacterium</taxon>
    </lineage>
</organism>
<evidence type="ECO:0000256" key="3">
    <source>
        <dbReference type="ARBA" id="ARBA00022989"/>
    </source>
</evidence>
<evidence type="ECO:0000313" key="7">
    <source>
        <dbReference type="EMBL" id="KJL40901.1"/>
    </source>
</evidence>
<evidence type="ECO:0000256" key="4">
    <source>
        <dbReference type="ARBA" id="ARBA00023136"/>
    </source>
</evidence>